<evidence type="ECO:0000256" key="1">
    <source>
        <dbReference type="PROSITE-ProRule" id="PRU00175"/>
    </source>
</evidence>
<dbReference type="PROSITE" id="PS50089">
    <property type="entry name" value="ZF_RING_2"/>
    <property type="match status" value="1"/>
</dbReference>
<keyword evidence="5" id="KW-1185">Reference proteome</keyword>
<evidence type="ECO:0000259" key="3">
    <source>
        <dbReference type="PROSITE" id="PS50089"/>
    </source>
</evidence>
<accession>A0A0L0G3J8</accession>
<dbReference type="Proteomes" id="UP000054560">
    <property type="component" value="Unassembled WGS sequence"/>
</dbReference>
<name>A0A0L0G3J8_9EUKA</name>
<keyword evidence="1" id="KW-0479">Metal-binding</keyword>
<dbReference type="Gene3D" id="3.30.40.10">
    <property type="entry name" value="Zinc/RING finger domain, C3HC4 (zinc finger)"/>
    <property type="match status" value="1"/>
</dbReference>
<sequence>MEAITQPTATATLTESITQSPSGLVTSADQTSGLTVAMETLGMDTVNRTPGLGDPSINPIVDSDRIADDDEHHRVTLNIDDIRDQLFTCGVCVRVFEDVTTTMCCTFILCVACVNRLGECTCPNCRNDNLSLTRNPMAKHVLQVFEHTCPKCPQHLNPITSDGHVCFAPPVTSIVVPDTTVIDPNMYDDVPASPENIPSSPMYVPTSPVYTSTTSDGSSSDSRTTTRHPPLRRRGALTYRKIALPPTHEFARLVNKCLQPTVIIRSKLHDQHEWIIFEFRKLGSGDSTIAAYVRQRHRLTHVISGRAVRWVDGATILALERELLK</sequence>
<dbReference type="RefSeq" id="XP_014157584.1">
    <property type="nucleotide sequence ID" value="XM_014302109.1"/>
</dbReference>
<feature type="region of interest" description="Disordered" evidence="2">
    <location>
        <begin position="190"/>
        <end position="229"/>
    </location>
</feature>
<dbReference type="EMBL" id="KQ241816">
    <property type="protein sequence ID" value="KNC83682.1"/>
    <property type="molecule type" value="Genomic_DNA"/>
</dbReference>
<dbReference type="GeneID" id="25904584"/>
<proteinExistence type="predicted"/>
<dbReference type="InterPro" id="IPR001841">
    <property type="entry name" value="Znf_RING"/>
</dbReference>
<protein>
    <recommendedName>
        <fullName evidence="3">RING-type domain-containing protein</fullName>
    </recommendedName>
</protein>
<gene>
    <name evidence="4" type="ORF">SARC_04080</name>
</gene>
<keyword evidence="1" id="KW-0862">Zinc</keyword>
<evidence type="ECO:0000313" key="4">
    <source>
        <dbReference type="EMBL" id="KNC83682.1"/>
    </source>
</evidence>
<keyword evidence="1" id="KW-0863">Zinc-finger</keyword>
<reference evidence="4 5" key="1">
    <citation type="submission" date="2011-02" db="EMBL/GenBank/DDBJ databases">
        <title>The Genome Sequence of Sphaeroforma arctica JP610.</title>
        <authorList>
            <consortium name="The Broad Institute Genome Sequencing Platform"/>
            <person name="Russ C."/>
            <person name="Cuomo C."/>
            <person name="Young S.K."/>
            <person name="Zeng Q."/>
            <person name="Gargeya S."/>
            <person name="Alvarado L."/>
            <person name="Berlin A."/>
            <person name="Chapman S.B."/>
            <person name="Chen Z."/>
            <person name="Freedman E."/>
            <person name="Gellesch M."/>
            <person name="Goldberg J."/>
            <person name="Griggs A."/>
            <person name="Gujja S."/>
            <person name="Heilman E."/>
            <person name="Heiman D."/>
            <person name="Howarth C."/>
            <person name="Mehta T."/>
            <person name="Neiman D."/>
            <person name="Pearson M."/>
            <person name="Roberts A."/>
            <person name="Saif S."/>
            <person name="Shea T."/>
            <person name="Shenoy N."/>
            <person name="Sisk P."/>
            <person name="Stolte C."/>
            <person name="Sykes S."/>
            <person name="White J."/>
            <person name="Yandava C."/>
            <person name="Burger G."/>
            <person name="Gray M.W."/>
            <person name="Holland P.W.H."/>
            <person name="King N."/>
            <person name="Lang F.B.F."/>
            <person name="Roger A.J."/>
            <person name="Ruiz-Trillo I."/>
            <person name="Haas B."/>
            <person name="Nusbaum C."/>
            <person name="Birren B."/>
        </authorList>
    </citation>
    <scope>NUCLEOTIDE SEQUENCE [LARGE SCALE GENOMIC DNA]</scope>
    <source>
        <strain evidence="4 5">JP610</strain>
    </source>
</reference>
<dbReference type="GO" id="GO:0008270">
    <property type="term" value="F:zinc ion binding"/>
    <property type="evidence" value="ECO:0007669"/>
    <property type="project" value="UniProtKB-KW"/>
</dbReference>
<dbReference type="AlphaFoldDB" id="A0A0L0G3J8"/>
<organism evidence="4 5">
    <name type="scientific">Sphaeroforma arctica JP610</name>
    <dbReference type="NCBI Taxonomy" id="667725"/>
    <lineage>
        <taxon>Eukaryota</taxon>
        <taxon>Ichthyosporea</taxon>
        <taxon>Ichthyophonida</taxon>
        <taxon>Sphaeroforma</taxon>
    </lineage>
</organism>
<feature type="compositionally biased region" description="Low complexity" evidence="2">
    <location>
        <begin position="203"/>
        <end position="223"/>
    </location>
</feature>
<evidence type="ECO:0000313" key="5">
    <source>
        <dbReference type="Proteomes" id="UP000054560"/>
    </source>
</evidence>
<dbReference type="InterPro" id="IPR013083">
    <property type="entry name" value="Znf_RING/FYVE/PHD"/>
</dbReference>
<evidence type="ECO:0000256" key="2">
    <source>
        <dbReference type="SAM" id="MobiDB-lite"/>
    </source>
</evidence>
<feature type="domain" description="RING-type" evidence="3">
    <location>
        <begin position="89"/>
        <end position="126"/>
    </location>
</feature>